<proteinExistence type="predicted"/>
<evidence type="ECO:0000313" key="4">
    <source>
        <dbReference type="EMBL" id="UOF92266.1"/>
    </source>
</evidence>
<accession>A0ABY4CDX4</accession>
<dbReference type="EMBL" id="CP089291">
    <property type="protein sequence ID" value="UOF92323.1"/>
    <property type="molecule type" value="Genomic_DNA"/>
</dbReference>
<dbReference type="EMBL" id="CP089291">
    <property type="protein sequence ID" value="UOF88736.1"/>
    <property type="molecule type" value="Genomic_DNA"/>
</dbReference>
<dbReference type="Pfam" id="PF01609">
    <property type="entry name" value="DDE_Tnp_1"/>
    <property type="match status" value="1"/>
</dbReference>
<dbReference type="EMBL" id="CP089291">
    <property type="protein sequence ID" value="UOF92266.1"/>
    <property type="molecule type" value="Genomic_DNA"/>
</dbReference>
<gene>
    <name evidence="3" type="ORF">LSG31_04270</name>
    <name evidence="4" type="ORF">LSG31_08935</name>
    <name evidence="5" type="ORF">LSG31_09240</name>
    <name evidence="2" type="ORF">LSG31_12335</name>
</gene>
<evidence type="ECO:0000259" key="1">
    <source>
        <dbReference type="Pfam" id="PF01609"/>
    </source>
</evidence>
<reference evidence="2" key="1">
    <citation type="submission" date="2021-12" db="EMBL/GenBank/DDBJ databases">
        <title>Alicyclobacillaceae gen. nov., sp. nov., isolated from chalcocite enrichment system.</title>
        <authorList>
            <person name="Jiang Z."/>
        </authorList>
    </citation>
    <scope>NUCLEOTIDE SEQUENCE</scope>
    <source>
        <strain evidence="2">MYW30-H2</strain>
    </source>
</reference>
<evidence type="ECO:0000313" key="2">
    <source>
        <dbReference type="EMBL" id="UOF88736.1"/>
    </source>
</evidence>
<feature type="domain" description="Transposase IS4-like" evidence="1">
    <location>
        <begin position="100"/>
        <end position="344"/>
    </location>
</feature>
<evidence type="ECO:0000313" key="3">
    <source>
        <dbReference type="EMBL" id="UOF91476.1"/>
    </source>
</evidence>
<evidence type="ECO:0000313" key="6">
    <source>
        <dbReference type="Proteomes" id="UP000830167"/>
    </source>
</evidence>
<dbReference type="Gene3D" id="3.90.350.10">
    <property type="entry name" value="Transposase Inhibitor Protein From Tn5, Chain A, domain 1"/>
    <property type="match status" value="1"/>
</dbReference>
<dbReference type="RefSeq" id="WP_347435415.1">
    <property type="nucleotide sequence ID" value="NZ_CP089291.1"/>
</dbReference>
<organism evidence="2 6">
    <name type="scientific">Fodinisporobacter ferrooxydans</name>
    <dbReference type="NCBI Taxonomy" id="2901836"/>
    <lineage>
        <taxon>Bacteria</taxon>
        <taxon>Bacillati</taxon>
        <taxon>Bacillota</taxon>
        <taxon>Bacilli</taxon>
        <taxon>Bacillales</taxon>
        <taxon>Alicyclobacillaceae</taxon>
        <taxon>Fodinisporobacter</taxon>
    </lineage>
</organism>
<dbReference type="InterPro" id="IPR012337">
    <property type="entry name" value="RNaseH-like_sf"/>
</dbReference>
<dbReference type="InterPro" id="IPR002559">
    <property type="entry name" value="Transposase_11"/>
</dbReference>
<dbReference type="EMBL" id="CP089291">
    <property type="protein sequence ID" value="UOF91476.1"/>
    <property type="molecule type" value="Genomic_DNA"/>
</dbReference>
<keyword evidence="6" id="KW-1185">Reference proteome</keyword>
<name>A0ABY4CDX4_9BACL</name>
<dbReference type="SUPFAM" id="SSF53098">
    <property type="entry name" value="Ribonuclease H-like"/>
    <property type="match status" value="1"/>
</dbReference>
<protein>
    <submittedName>
        <fullName evidence="2">IS701 family transposase</fullName>
    </submittedName>
</protein>
<sequence length="396" mass="45344">MSHNTTIPNHEAIINFLKSRRLSLYVSKPALRHIQEFFIAATAKGYRGKVVDIAEWSSCHRTSIGHFLSDGVWDESYIQRLVKQESLSFVLSHAKQTEQPIFVIHDDTVSEKTKPSSQAKHPIEQTDYHHSHLKGKTVWGHQVQATIVQCGEHSLIHDIHRYDKSSQSKIDDACDLAKTMPIPPYSGYALVDSWYTCPKLMNTYAERGYHLIGALKTNRILYPKGIRVSLSTFASYVTKQDVCLVTVNGSTYWVYRYEGALNGIENAVVLLCWPLDAFQNSKVLHAFLCTDVSLETQTILDYYSRRWPIEIFFRQTKQNLGFDGYQVRSIRAIERLWILLSLTHLYCTIGLGQPSKFGDGLIMVRKQVKVDYVQWIYESAKNQVPIEAVLQQLKLA</sequence>
<dbReference type="NCBIfam" id="NF033540">
    <property type="entry name" value="transpos_IS701"/>
    <property type="match status" value="1"/>
</dbReference>
<evidence type="ECO:0000313" key="5">
    <source>
        <dbReference type="EMBL" id="UOF92323.1"/>
    </source>
</evidence>
<dbReference type="Proteomes" id="UP000830167">
    <property type="component" value="Chromosome"/>
</dbReference>